<feature type="region of interest" description="Disordered" evidence="1">
    <location>
        <begin position="1"/>
        <end position="91"/>
    </location>
</feature>
<keyword evidence="3" id="KW-1185">Reference proteome</keyword>
<dbReference type="AlphaFoldDB" id="A0A4Y7JWZ1"/>
<feature type="compositionally biased region" description="Polar residues" evidence="1">
    <location>
        <begin position="1"/>
        <end position="15"/>
    </location>
</feature>
<dbReference type="Gramene" id="RZC64239">
    <property type="protein sequence ID" value="RZC64239"/>
    <property type="gene ID" value="C5167_025983"/>
</dbReference>
<protein>
    <submittedName>
        <fullName evidence="2">Uncharacterized protein</fullName>
    </submittedName>
</protein>
<name>A0A4Y7JWZ1_PAPSO</name>
<accession>A0A4Y7JWZ1</accession>
<sequence length="291" mass="32270">MAHNENTPFQLTEGPSHSRRRLYSDSARNPSMRGIQFNPLMVNPSSSRSALVPPVPLSQGERHQPILPTGVTSQHSLSHLEPWRASSSNPSSKRDFSSAFDGLDFSSIFRQSVAKAVDAQTGWFPDIQSPEDFEYQCGVFSLGAKWAYDAVVDNNIRATEAEDQVSVLRSQLAAILASLGEDRRKAEQQGSQLGTILASLEDDRRKADQQSRAFFSRIGSIQVFLEKEMRLREQAYQGQQAVSERVKELEGKMAAVMQGLEQKRAGMDHMVNVNTSLHPDIAAGFEHPLGE</sequence>
<dbReference type="EMBL" id="CM010719">
    <property type="protein sequence ID" value="RZC64239.1"/>
    <property type="molecule type" value="Genomic_DNA"/>
</dbReference>
<dbReference type="Proteomes" id="UP000316621">
    <property type="component" value="Chromosome 5"/>
</dbReference>
<reference evidence="2 3" key="1">
    <citation type="journal article" date="2018" name="Science">
        <title>The opium poppy genome and morphinan production.</title>
        <authorList>
            <person name="Guo L."/>
            <person name="Winzer T."/>
            <person name="Yang X."/>
            <person name="Li Y."/>
            <person name="Ning Z."/>
            <person name="He Z."/>
            <person name="Teodor R."/>
            <person name="Lu Y."/>
            <person name="Bowser T.A."/>
            <person name="Graham I.A."/>
            <person name="Ye K."/>
        </authorList>
    </citation>
    <scope>NUCLEOTIDE SEQUENCE [LARGE SCALE GENOMIC DNA]</scope>
    <source>
        <strain evidence="3">cv. HN1</strain>
        <tissue evidence="2">Leaves</tissue>
    </source>
</reference>
<proteinExistence type="predicted"/>
<organism evidence="2 3">
    <name type="scientific">Papaver somniferum</name>
    <name type="common">Opium poppy</name>
    <dbReference type="NCBI Taxonomy" id="3469"/>
    <lineage>
        <taxon>Eukaryota</taxon>
        <taxon>Viridiplantae</taxon>
        <taxon>Streptophyta</taxon>
        <taxon>Embryophyta</taxon>
        <taxon>Tracheophyta</taxon>
        <taxon>Spermatophyta</taxon>
        <taxon>Magnoliopsida</taxon>
        <taxon>Ranunculales</taxon>
        <taxon>Papaveraceae</taxon>
        <taxon>Papaveroideae</taxon>
        <taxon>Papaver</taxon>
    </lineage>
</organism>
<evidence type="ECO:0000313" key="2">
    <source>
        <dbReference type="EMBL" id="RZC64239.1"/>
    </source>
</evidence>
<dbReference type="OrthoDB" id="1853461at2759"/>
<gene>
    <name evidence="2" type="ORF">C5167_025983</name>
</gene>
<evidence type="ECO:0000313" key="3">
    <source>
        <dbReference type="Proteomes" id="UP000316621"/>
    </source>
</evidence>
<evidence type="ECO:0000256" key="1">
    <source>
        <dbReference type="SAM" id="MobiDB-lite"/>
    </source>
</evidence>